<evidence type="ECO:0000313" key="1">
    <source>
        <dbReference type="EMBL" id="MBB4103789.1"/>
    </source>
</evidence>
<accession>A0A7W6P0Z6</accession>
<name>A0A7W6P0Z6_9HYPH</name>
<protein>
    <recommendedName>
        <fullName evidence="3">Thermonuclease family protein</fullName>
    </recommendedName>
</protein>
<sequence>MKAFLALIAQIAFVLFAGVLVVQVATETSGSPTSRNVRLDVSAEGLWTNVPVKVVNAQNQEFERLPVPPDPYPLKFRADGRWRALDSNHFSFNGVTYRVMDLAPVERNRVCIDAQGRRFACGLNAFKALGNIVRGKFLECRILPGEDAEMTADCVIDGKSLAQILSRVPGLPPQ</sequence>
<evidence type="ECO:0000313" key="2">
    <source>
        <dbReference type="Proteomes" id="UP000584824"/>
    </source>
</evidence>
<evidence type="ECO:0008006" key="3">
    <source>
        <dbReference type="Google" id="ProtNLM"/>
    </source>
</evidence>
<keyword evidence="2" id="KW-1185">Reference proteome</keyword>
<dbReference type="EMBL" id="JACIDU010000008">
    <property type="protein sequence ID" value="MBB4103789.1"/>
    <property type="molecule type" value="Genomic_DNA"/>
</dbReference>
<proteinExistence type="predicted"/>
<dbReference type="Proteomes" id="UP000584824">
    <property type="component" value="Unassembled WGS sequence"/>
</dbReference>
<comment type="caution">
    <text evidence="1">The sequence shown here is derived from an EMBL/GenBank/DDBJ whole genome shotgun (WGS) entry which is preliminary data.</text>
</comment>
<gene>
    <name evidence="1" type="ORF">GGQ66_002357</name>
</gene>
<dbReference type="AlphaFoldDB" id="A0A7W6P0Z6"/>
<organism evidence="1 2">
    <name type="scientific">Allorhizobium borbori</name>
    <dbReference type="NCBI Taxonomy" id="485907"/>
    <lineage>
        <taxon>Bacteria</taxon>
        <taxon>Pseudomonadati</taxon>
        <taxon>Pseudomonadota</taxon>
        <taxon>Alphaproteobacteria</taxon>
        <taxon>Hyphomicrobiales</taxon>
        <taxon>Rhizobiaceae</taxon>
        <taxon>Rhizobium/Agrobacterium group</taxon>
        <taxon>Allorhizobium</taxon>
    </lineage>
</organism>
<reference evidence="1 2" key="1">
    <citation type="submission" date="2020-08" db="EMBL/GenBank/DDBJ databases">
        <title>Genomic Encyclopedia of Type Strains, Phase IV (KMG-IV): sequencing the most valuable type-strain genomes for metagenomic binning, comparative biology and taxonomic classification.</title>
        <authorList>
            <person name="Goeker M."/>
        </authorList>
    </citation>
    <scope>NUCLEOTIDE SEQUENCE [LARGE SCALE GENOMIC DNA]</scope>
    <source>
        <strain evidence="1 2">DSM 26385</strain>
    </source>
</reference>